<dbReference type="SUPFAM" id="SSF81606">
    <property type="entry name" value="PP2C-like"/>
    <property type="match status" value="1"/>
</dbReference>
<feature type="compositionally biased region" description="Polar residues" evidence="1">
    <location>
        <begin position="45"/>
        <end position="59"/>
    </location>
</feature>
<dbReference type="Gene3D" id="3.60.40.10">
    <property type="entry name" value="PPM-type phosphatase domain"/>
    <property type="match status" value="1"/>
</dbReference>
<dbReference type="Pfam" id="PF00481">
    <property type="entry name" value="PP2C"/>
    <property type="match status" value="1"/>
</dbReference>
<dbReference type="PANTHER" id="PTHR13832:SF792">
    <property type="entry name" value="GM14286P"/>
    <property type="match status" value="1"/>
</dbReference>
<evidence type="ECO:0000256" key="1">
    <source>
        <dbReference type="SAM" id="MobiDB-lite"/>
    </source>
</evidence>
<sequence length="546" mass="57132">MKMLSCLLYSALGRSYNQQQKQEQSGPATEPNSPAAARARPSDCSKPSSRTRAQSLPQNCISQHRVLTNSANATASGSSNDSHCPALAKSCTPNGSPSASPPSPMSAAPRWPPVGLPIQQETTDCGRVHSACRPAASGGSVSPDSVASSEWTAARLTRSSSTFAGLFVGVGGRQCAAAVAALAADYAAAELASNSPIEARDARRSLLRQFDWSDNEDCCSNSHSPGEDAAAVDGNADVPAVSLRRPGSGQFVPEDLVSMAKADWLTDRLLRAANSQPDADCTTADRLCQAMIRLDADLCGAAGQSAWTLRAATTGAVGSACLISGDGSRCCLMQIGNSAAVIGSRSAAIAAASDAEDGTDSVNNVQTAWRWRQPLAQQTIENGREVRRVLAEHPASERGSVFAGNRLLGRMEALRAFGLVQLKWPKERLNSWTSWPAGQSPPSCETPPYLTARPEVIEVGIDPAADRFIILGSPGLWDRLSPQQAVACVGGQLLAAQSQGSNPSGENLAATLVQLAESCGHRDSAAGFNEADWENEEVSACIVLLH</sequence>
<protein>
    <recommendedName>
        <fullName evidence="2">PPM-type phosphatase domain-containing protein</fullName>
    </recommendedName>
</protein>
<evidence type="ECO:0000259" key="2">
    <source>
        <dbReference type="PROSITE" id="PS51746"/>
    </source>
</evidence>
<dbReference type="InterPro" id="IPR015655">
    <property type="entry name" value="PP2C"/>
</dbReference>
<dbReference type="STRING" id="282301.A0A267GCV9"/>
<dbReference type="EMBL" id="NIVC01000399">
    <property type="protein sequence ID" value="PAA83868.1"/>
    <property type="molecule type" value="Genomic_DNA"/>
</dbReference>
<feature type="region of interest" description="Disordered" evidence="1">
    <location>
        <begin position="72"/>
        <end position="113"/>
    </location>
</feature>
<dbReference type="PANTHER" id="PTHR13832">
    <property type="entry name" value="PROTEIN PHOSPHATASE 2C"/>
    <property type="match status" value="1"/>
</dbReference>
<keyword evidence="4" id="KW-1185">Reference proteome</keyword>
<dbReference type="InterPro" id="IPR036457">
    <property type="entry name" value="PPM-type-like_dom_sf"/>
</dbReference>
<dbReference type="SMART" id="SM00332">
    <property type="entry name" value="PP2Cc"/>
    <property type="match status" value="1"/>
</dbReference>
<feature type="compositionally biased region" description="Polar residues" evidence="1">
    <location>
        <begin position="16"/>
        <end position="32"/>
    </location>
</feature>
<feature type="domain" description="PPM-type phosphatase" evidence="2">
    <location>
        <begin position="143"/>
        <end position="515"/>
    </location>
</feature>
<feature type="region of interest" description="Disordered" evidence="1">
    <location>
        <begin position="16"/>
        <end position="59"/>
    </location>
</feature>
<dbReference type="PROSITE" id="PS51746">
    <property type="entry name" value="PPM_2"/>
    <property type="match status" value="1"/>
</dbReference>
<evidence type="ECO:0000313" key="4">
    <source>
        <dbReference type="Proteomes" id="UP000215902"/>
    </source>
</evidence>
<dbReference type="Proteomes" id="UP000215902">
    <property type="component" value="Unassembled WGS sequence"/>
</dbReference>
<feature type="compositionally biased region" description="Low complexity" evidence="1">
    <location>
        <begin position="72"/>
        <end position="82"/>
    </location>
</feature>
<proteinExistence type="predicted"/>
<evidence type="ECO:0000313" key="3">
    <source>
        <dbReference type="EMBL" id="PAA83868.1"/>
    </source>
</evidence>
<dbReference type="GO" id="GO:0005739">
    <property type="term" value="C:mitochondrion"/>
    <property type="evidence" value="ECO:0007669"/>
    <property type="project" value="TreeGrafter"/>
</dbReference>
<feature type="compositionally biased region" description="Pro residues" evidence="1">
    <location>
        <begin position="99"/>
        <end position="113"/>
    </location>
</feature>
<dbReference type="GO" id="GO:0004741">
    <property type="term" value="F:[pyruvate dehydrogenase (acetyl-transferring)]-phosphatase activity"/>
    <property type="evidence" value="ECO:0007669"/>
    <property type="project" value="TreeGrafter"/>
</dbReference>
<organism evidence="3 4">
    <name type="scientific">Macrostomum lignano</name>
    <dbReference type="NCBI Taxonomy" id="282301"/>
    <lineage>
        <taxon>Eukaryota</taxon>
        <taxon>Metazoa</taxon>
        <taxon>Spiralia</taxon>
        <taxon>Lophotrochozoa</taxon>
        <taxon>Platyhelminthes</taxon>
        <taxon>Rhabditophora</taxon>
        <taxon>Macrostomorpha</taxon>
        <taxon>Macrostomida</taxon>
        <taxon>Macrostomidae</taxon>
        <taxon>Macrostomum</taxon>
    </lineage>
</organism>
<gene>
    <name evidence="3" type="ORF">BOX15_Mlig008876g1</name>
</gene>
<dbReference type="OrthoDB" id="420076at2759"/>
<accession>A0A267GCV9</accession>
<dbReference type="InterPro" id="IPR001932">
    <property type="entry name" value="PPM-type_phosphatase-like_dom"/>
</dbReference>
<reference evidence="3 4" key="1">
    <citation type="submission" date="2017-06" db="EMBL/GenBank/DDBJ databases">
        <title>A platform for efficient transgenesis in Macrostomum lignano, a flatworm model organism for stem cell research.</title>
        <authorList>
            <person name="Berezikov E."/>
        </authorList>
    </citation>
    <scope>NUCLEOTIDE SEQUENCE [LARGE SCALE GENOMIC DNA]</scope>
    <source>
        <strain evidence="3">DV1</strain>
        <tissue evidence="3">Whole organism</tissue>
    </source>
</reference>
<name>A0A267GCV9_9PLAT</name>
<dbReference type="AlphaFoldDB" id="A0A267GCV9"/>
<comment type="caution">
    <text evidence="3">The sequence shown here is derived from an EMBL/GenBank/DDBJ whole genome shotgun (WGS) entry which is preliminary data.</text>
</comment>